<evidence type="ECO:0000256" key="3">
    <source>
        <dbReference type="RuleBase" id="RU361235"/>
    </source>
</evidence>
<dbReference type="SUPFAM" id="SSF53474">
    <property type="entry name" value="alpha/beta-Hydrolases"/>
    <property type="match status" value="1"/>
</dbReference>
<dbReference type="InterPro" id="IPR019826">
    <property type="entry name" value="Carboxylesterase_B_AS"/>
</dbReference>
<keyword evidence="3" id="KW-0732">Signal</keyword>
<proteinExistence type="inferred from homology"/>
<dbReference type="InterPro" id="IPR029058">
    <property type="entry name" value="AB_hydrolase_fold"/>
</dbReference>
<name>A0A8T9C1B8_9HELO</name>
<evidence type="ECO:0000259" key="4">
    <source>
        <dbReference type="Pfam" id="PF00135"/>
    </source>
</evidence>
<comment type="caution">
    <text evidence="5">The sequence shown here is derived from an EMBL/GenBank/DDBJ whole genome shotgun (WGS) entry which is preliminary data.</text>
</comment>
<evidence type="ECO:0000313" key="6">
    <source>
        <dbReference type="Proteomes" id="UP000469558"/>
    </source>
</evidence>
<evidence type="ECO:0000256" key="2">
    <source>
        <dbReference type="ARBA" id="ARBA00022801"/>
    </source>
</evidence>
<feature type="domain" description="Carboxylesterase type B" evidence="4">
    <location>
        <begin position="24"/>
        <end position="518"/>
    </location>
</feature>
<gene>
    <name evidence="5" type="primary">fumD_2</name>
    <name evidence="5" type="ORF">LSUE1_G008357</name>
</gene>
<feature type="signal peptide" evidence="3">
    <location>
        <begin position="1"/>
        <end position="21"/>
    </location>
</feature>
<dbReference type="PROSITE" id="PS00122">
    <property type="entry name" value="CARBOXYLESTERASE_B_1"/>
    <property type="match status" value="1"/>
</dbReference>
<dbReference type="Pfam" id="PF00135">
    <property type="entry name" value="COesterase"/>
    <property type="match status" value="1"/>
</dbReference>
<evidence type="ECO:0000313" key="5">
    <source>
        <dbReference type="EMBL" id="TVY71212.1"/>
    </source>
</evidence>
<dbReference type="EMBL" id="QGMK01001307">
    <property type="protein sequence ID" value="TVY71212.1"/>
    <property type="molecule type" value="Genomic_DNA"/>
</dbReference>
<accession>A0A8T9C1B8</accession>
<dbReference type="InterPro" id="IPR019819">
    <property type="entry name" value="Carboxylesterase_B_CS"/>
</dbReference>
<reference evidence="5 6" key="1">
    <citation type="submission" date="2018-05" db="EMBL/GenBank/DDBJ databases">
        <title>Genome sequencing and assembly of the regulated plant pathogen Lachnellula willkommii and related sister species for the development of diagnostic species identification markers.</title>
        <authorList>
            <person name="Giroux E."/>
            <person name="Bilodeau G."/>
        </authorList>
    </citation>
    <scope>NUCLEOTIDE SEQUENCE [LARGE SCALE GENOMIC DNA]</scope>
    <source>
        <strain evidence="5 6">CBS 268.59</strain>
    </source>
</reference>
<feature type="chain" id="PRO_5035960363" description="Carboxylic ester hydrolase" evidence="3">
    <location>
        <begin position="22"/>
        <end position="546"/>
    </location>
</feature>
<dbReference type="EC" id="3.1.1.-" evidence="3"/>
<dbReference type="GO" id="GO:0016787">
    <property type="term" value="F:hydrolase activity"/>
    <property type="evidence" value="ECO:0007669"/>
    <property type="project" value="UniProtKB-KW"/>
</dbReference>
<dbReference type="PROSITE" id="PS00941">
    <property type="entry name" value="CARBOXYLESTERASE_B_2"/>
    <property type="match status" value="1"/>
</dbReference>
<dbReference type="Proteomes" id="UP000469558">
    <property type="component" value="Unassembled WGS sequence"/>
</dbReference>
<keyword evidence="6" id="KW-1185">Reference proteome</keyword>
<dbReference type="OrthoDB" id="408631at2759"/>
<organism evidence="5 6">
    <name type="scientific">Lachnellula suecica</name>
    <dbReference type="NCBI Taxonomy" id="602035"/>
    <lineage>
        <taxon>Eukaryota</taxon>
        <taxon>Fungi</taxon>
        <taxon>Dikarya</taxon>
        <taxon>Ascomycota</taxon>
        <taxon>Pezizomycotina</taxon>
        <taxon>Leotiomycetes</taxon>
        <taxon>Helotiales</taxon>
        <taxon>Lachnaceae</taxon>
        <taxon>Lachnellula</taxon>
    </lineage>
</organism>
<dbReference type="PANTHER" id="PTHR11559">
    <property type="entry name" value="CARBOXYLESTERASE"/>
    <property type="match status" value="1"/>
</dbReference>
<dbReference type="InterPro" id="IPR050309">
    <property type="entry name" value="Type-B_Carboxylest/Lipase"/>
</dbReference>
<sequence>MGRTFIPSLLAGLLTFGSAVAVNNPIVSTQNGYIMGGLSEYVPGVNVFKGIPFGGVVSGASRWTHPPAASAWNGTLNATTFGPSCPTSMGGSTTSGDEDCLYLNVWTPETFTNTSNLPVYFWIYGGRFSGGSGSDLTYEASALAAKGLVVVTINYRLGALGFLAHPELNTEYNDKADNGTLPSGNYGFHDQLAALHWTNENINLFGGNISQITIGGQSAGAASALLHVYSPLSAGLFQGAIAESGARYPHDPITGSLATSYRNMSTAEAQGIAYLAQLNVSTIAEARNLSTATILSTSDTDTTFVGTPFANNEAYMEPPIYRPVLDGYALPQSYEETLANYLQNDVPVMTGNNKDESGASPGIAINQSTFESMNSAVFTPLGLYSKFQALFPVSSDVEASNQTNNFFRNQSLVSTHLWANLWAEGGANSSIYNYYWTHAPPGQSQGAFHGSELTYAFDNMPWGTTLNGAVLNWTSTDYQIADVLSSYWFNFISTGNPNGGNLTQWAPNSNTSKTAMMLGDAWQAVPVASDDVVEFFGEYFGNETAY</sequence>
<keyword evidence="2 3" id="KW-0378">Hydrolase</keyword>
<protein>
    <recommendedName>
        <fullName evidence="3">Carboxylic ester hydrolase</fullName>
        <ecNumber evidence="3">3.1.1.-</ecNumber>
    </recommendedName>
</protein>
<dbReference type="AlphaFoldDB" id="A0A8T9C1B8"/>
<evidence type="ECO:0000256" key="1">
    <source>
        <dbReference type="ARBA" id="ARBA00005964"/>
    </source>
</evidence>
<dbReference type="Gene3D" id="3.40.50.1820">
    <property type="entry name" value="alpha/beta hydrolase"/>
    <property type="match status" value="1"/>
</dbReference>
<comment type="similarity">
    <text evidence="1 3">Belongs to the type-B carboxylesterase/lipase family.</text>
</comment>
<dbReference type="InterPro" id="IPR002018">
    <property type="entry name" value="CarbesteraseB"/>
</dbReference>